<name>A0A3R8LWF0_9FIRM</name>
<comment type="caution">
    <text evidence="2">The sequence shown here is derived from an EMBL/GenBank/DDBJ whole genome shotgun (WGS) entry which is preliminary data.</text>
</comment>
<dbReference type="Proteomes" id="UP000274920">
    <property type="component" value="Unassembled WGS sequence"/>
</dbReference>
<evidence type="ECO:0000313" key="3">
    <source>
        <dbReference type="Proteomes" id="UP000274920"/>
    </source>
</evidence>
<dbReference type="AlphaFoldDB" id="A0A3R8LWF0"/>
<gene>
    <name evidence="2" type="ORF">EBB54_05090</name>
</gene>
<evidence type="ECO:0000256" key="1">
    <source>
        <dbReference type="SAM" id="Phobius"/>
    </source>
</evidence>
<keyword evidence="3" id="KW-1185">Reference proteome</keyword>
<keyword evidence="1" id="KW-0472">Membrane</keyword>
<keyword evidence="1" id="KW-0812">Transmembrane</keyword>
<evidence type="ECO:0000313" key="2">
    <source>
        <dbReference type="EMBL" id="RRK30817.1"/>
    </source>
</evidence>
<evidence type="ECO:0008006" key="4">
    <source>
        <dbReference type="Google" id="ProtNLM"/>
    </source>
</evidence>
<reference evidence="2" key="1">
    <citation type="submission" date="2018-10" db="EMBL/GenBank/DDBJ databases">
        <title>Schaedlerella arabinophila gen. nov. sp. nov., isolated from the mouse intestinal tract and comparative analysis with the genome of the closely related altered Schaedler flora strain ASF502.</title>
        <authorList>
            <person name="Miyake S."/>
            <person name="Soh M."/>
            <person name="Seedorf H."/>
        </authorList>
    </citation>
    <scope>NUCLEOTIDE SEQUENCE [LARGE SCALE GENOMIC DNA]</scope>
    <source>
        <strain evidence="2">DSM 106076</strain>
    </source>
</reference>
<dbReference type="EMBL" id="RHJS01000002">
    <property type="protein sequence ID" value="RRK30817.1"/>
    <property type="molecule type" value="Genomic_DNA"/>
</dbReference>
<organism evidence="2 3">
    <name type="scientific">Schaedlerella arabinosiphila</name>
    <dbReference type="NCBI Taxonomy" id="2044587"/>
    <lineage>
        <taxon>Bacteria</taxon>
        <taxon>Bacillati</taxon>
        <taxon>Bacillota</taxon>
        <taxon>Clostridia</taxon>
        <taxon>Lachnospirales</taxon>
        <taxon>Lachnospiraceae</taxon>
        <taxon>Schaedlerella</taxon>
    </lineage>
</organism>
<protein>
    <recommendedName>
        <fullName evidence="4">DUF4179 domain-containing protein</fullName>
    </recommendedName>
</protein>
<feature type="transmembrane region" description="Helical" evidence="1">
    <location>
        <begin position="48"/>
        <end position="71"/>
    </location>
</feature>
<sequence length="390" mass="42762">MRFSEHEMKEILSKDIQISDTVNERIQHTYKMLRADQKLKSKTPRRRFSYAAAAIALTACLAVPGGVYAAANLDFFDAMFGNSTKKSTPVIETEADTGKTNADGSPLMTPVTIPSHEFVSVDPQQAEDLTGGGCMSEPVVKQLGDHTLTVDNLVYDKNGAVITFTLERAGGVTLLVGSDDTNVRKGAYLAEDRNYGFSFGTTGDIFGGENIYVDTEKSTADKMFCTAYILWNKPLSKGVFPQLTITKYPCSVKDINPGDLSEEEWSEKYAEIESKTVTEDIVLTDQDGIPVQNLECITYSPISIGVNLQEGLGLSAKQAYDPGNLKYLEIKFKDGTSYVVRDVENNIANSGYSVGGAGSSETWYMTAFNRIVDINEIQEIVVNEKTFPVN</sequence>
<keyword evidence="1" id="KW-1133">Transmembrane helix</keyword>
<proteinExistence type="predicted"/>
<dbReference type="RefSeq" id="WP_125126603.1">
    <property type="nucleotide sequence ID" value="NZ_RHJS01000002.1"/>
</dbReference>
<accession>A0A3R8LWF0</accession>